<protein>
    <recommendedName>
        <fullName evidence="3">Reverse transcriptase zinc-binding domain-containing protein</fullName>
    </recommendedName>
</protein>
<name>A0A5B7CZA7_PORTR</name>
<proteinExistence type="predicted"/>
<evidence type="ECO:0008006" key="3">
    <source>
        <dbReference type="Google" id="ProtNLM"/>
    </source>
</evidence>
<reference evidence="1 2" key="1">
    <citation type="submission" date="2019-05" db="EMBL/GenBank/DDBJ databases">
        <title>Another draft genome of Portunus trituberculatus and its Hox gene families provides insights of decapod evolution.</title>
        <authorList>
            <person name="Jeong J.-H."/>
            <person name="Song I."/>
            <person name="Kim S."/>
            <person name="Choi T."/>
            <person name="Kim D."/>
            <person name="Ryu S."/>
            <person name="Kim W."/>
        </authorList>
    </citation>
    <scope>NUCLEOTIDE SEQUENCE [LARGE SCALE GENOMIC DNA]</scope>
    <source>
        <tissue evidence="1">Muscle</tissue>
    </source>
</reference>
<keyword evidence="2" id="KW-1185">Reference proteome</keyword>
<organism evidence="1 2">
    <name type="scientific">Portunus trituberculatus</name>
    <name type="common">Swimming crab</name>
    <name type="synonym">Neptunus trituberculatus</name>
    <dbReference type="NCBI Taxonomy" id="210409"/>
    <lineage>
        <taxon>Eukaryota</taxon>
        <taxon>Metazoa</taxon>
        <taxon>Ecdysozoa</taxon>
        <taxon>Arthropoda</taxon>
        <taxon>Crustacea</taxon>
        <taxon>Multicrustacea</taxon>
        <taxon>Malacostraca</taxon>
        <taxon>Eumalacostraca</taxon>
        <taxon>Eucarida</taxon>
        <taxon>Decapoda</taxon>
        <taxon>Pleocyemata</taxon>
        <taxon>Brachyura</taxon>
        <taxon>Eubrachyura</taxon>
        <taxon>Portunoidea</taxon>
        <taxon>Portunidae</taxon>
        <taxon>Portuninae</taxon>
        <taxon>Portunus</taxon>
    </lineage>
</organism>
<dbReference type="EMBL" id="VSRR010000365">
    <property type="protein sequence ID" value="MPC14608.1"/>
    <property type="molecule type" value="Genomic_DNA"/>
</dbReference>
<dbReference type="AlphaFoldDB" id="A0A5B7CZA7"/>
<sequence>MRWNERVLWNGTRKRKPRSRAHCMDVNARNYRWSESHSKVCQMCDMGEDETVEHVMLECEKYERDRHEMM</sequence>
<accession>A0A5B7CZA7</accession>
<evidence type="ECO:0000313" key="2">
    <source>
        <dbReference type="Proteomes" id="UP000324222"/>
    </source>
</evidence>
<comment type="caution">
    <text evidence="1">The sequence shown here is derived from an EMBL/GenBank/DDBJ whole genome shotgun (WGS) entry which is preliminary data.</text>
</comment>
<gene>
    <name evidence="1" type="ORF">E2C01_007376</name>
</gene>
<dbReference type="Proteomes" id="UP000324222">
    <property type="component" value="Unassembled WGS sequence"/>
</dbReference>
<evidence type="ECO:0000313" key="1">
    <source>
        <dbReference type="EMBL" id="MPC14608.1"/>
    </source>
</evidence>